<sequence length="138" mass="13585">AAPGAAAAPAPAAAPAAAPAPAAPAPSASSSAVVNFARQFVGTPYVYGGATPAGFDCSGFTSYVFAHFGVTLPRSSGAQSGAGTVVSASEAVPGDLVWWPGHVGIYTGNGNHIAARNPGTSLAETPLYRANPTFIRVM</sequence>
<gene>
    <name evidence="6" type="ORF">FJ693_19180</name>
</gene>
<dbReference type="SUPFAM" id="SSF54001">
    <property type="entry name" value="Cysteine proteinases"/>
    <property type="match status" value="1"/>
</dbReference>
<dbReference type="AlphaFoldDB" id="A0A552WK56"/>
<evidence type="ECO:0000259" key="5">
    <source>
        <dbReference type="PROSITE" id="PS51935"/>
    </source>
</evidence>
<dbReference type="InterPro" id="IPR038765">
    <property type="entry name" value="Papain-like_cys_pep_sf"/>
</dbReference>
<dbReference type="PANTHER" id="PTHR47053">
    <property type="entry name" value="MUREIN DD-ENDOPEPTIDASE MEPH-RELATED"/>
    <property type="match status" value="1"/>
</dbReference>
<evidence type="ECO:0000256" key="2">
    <source>
        <dbReference type="ARBA" id="ARBA00022670"/>
    </source>
</evidence>
<dbReference type="PROSITE" id="PS51935">
    <property type="entry name" value="NLPC_P60"/>
    <property type="match status" value="1"/>
</dbReference>
<dbReference type="Proteomes" id="UP000318693">
    <property type="component" value="Unassembled WGS sequence"/>
</dbReference>
<proteinExistence type="inferred from homology"/>
<dbReference type="EMBL" id="VJXR01000108">
    <property type="protein sequence ID" value="TRW43064.1"/>
    <property type="molecule type" value="Genomic_DNA"/>
</dbReference>
<keyword evidence="2" id="KW-0645">Protease</keyword>
<comment type="similarity">
    <text evidence="1">Belongs to the peptidase C40 family.</text>
</comment>
<evidence type="ECO:0000313" key="6">
    <source>
        <dbReference type="EMBL" id="TRW43064.1"/>
    </source>
</evidence>
<feature type="non-terminal residue" evidence="6">
    <location>
        <position position="1"/>
    </location>
</feature>
<comment type="caution">
    <text evidence="6">The sequence shown here is derived from an EMBL/GenBank/DDBJ whole genome shotgun (WGS) entry which is preliminary data.</text>
</comment>
<evidence type="ECO:0000256" key="4">
    <source>
        <dbReference type="ARBA" id="ARBA00022807"/>
    </source>
</evidence>
<dbReference type="Gene3D" id="3.90.1720.10">
    <property type="entry name" value="endopeptidase domain like (from Nostoc punctiforme)"/>
    <property type="match status" value="1"/>
</dbReference>
<name>A0A552WK56_9MICO</name>
<dbReference type="RefSeq" id="WP_143420035.1">
    <property type="nucleotide sequence ID" value="NZ_VJXR01000108.1"/>
</dbReference>
<keyword evidence="7" id="KW-1185">Reference proteome</keyword>
<dbReference type="InterPro" id="IPR051202">
    <property type="entry name" value="Peptidase_C40"/>
</dbReference>
<keyword evidence="3" id="KW-0378">Hydrolase</keyword>
<dbReference type="GO" id="GO:0006508">
    <property type="term" value="P:proteolysis"/>
    <property type="evidence" value="ECO:0007669"/>
    <property type="project" value="UniProtKB-KW"/>
</dbReference>
<reference evidence="6 7" key="1">
    <citation type="submission" date="2019-07" db="EMBL/GenBank/DDBJ databases">
        <title>Georgenia wutianyii sp. nov. and Georgenia *** sp. nov. isolated from plateau pika (Ochotona curzoniae) in the Qinghai-Tibet plateau of China.</title>
        <authorList>
            <person name="Tian Z."/>
        </authorList>
    </citation>
    <scope>NUCLEOTIDE SEQUENCE [LARGE SCALE GENOMIC DNA]</scope>
    <source>
        <strain evidence="6 7">Z446</strain>
    </source>
</reference>
<evidence type="ECO:0000256" key="1">
    <source>
        <dbReference type="ARBA" id="ARBA00007074"/>
    </source>
</evidence>
<organism evidence="6 7">
    <name type="scientific">Georgenia yuyongxinii</name>
    <dbReference type="NCBI Taxonomy" id="2589797"/>
    <lineage>
        <taxon>Bacteria</taxon>
        <taxon>Bacillati</taxon>
        <taxon>Actinomycetota</taxon>
        <taxon>Actinomycetes</taxon>
        <taxon>Micrococcales</taxon>
        <taxon>Bogoriellaceae</taxon>
        <taxon>Georgenia</taxon>
    </lineage>
</organism>
<dbReference type="Pfam" id="PF00877">
    <property type="entry name" value="NLPC_P60"/>
    <property type="match status" value="1"/>
</dbReference>
<evidence type="ECO:0000256" key="3">
    <source>
        <dbReference type="ARBA" id="ARBA00022801"/>
    </source>
</evidence>
<feature type="domain" description="NlpC/P60" evidence="5">
    <location>
        <begin position="27"/>
        <end position="138"/>
    </location>
</feature>
<dbReference type="InterPro" id="IPR000064">
    <property type="entry name" value="NLP_P60_dom"/>
</dbReference>
<accession>A0A552WK56</accession>
<evidence type="ECO:0000313" key="7">
    <source>
        <dbReference type="Proteomes" id="UP000318693"/>
    </source>
</evidence>
<keyword evidence="4" id="KW-0788">Thiol protease</keyword>
<protein>
    <submittedName>
        <fullName evidence="6">NlpC/P60 family protein</fullName>
    </submittedName>
</protein>
<dbReference type="GO" id="GO:0008234">
    <property type="term" value="F:cysteine-type peptidase activity"/>
    <property type="evidence" value="ECO:0007669"/>
    <property type="project" value="UniProtKB-KW"/>
</dbReference>
<dbReference type="PANTHER" id="PTHR47053:SF1">
    <property type="entry name" value="MUREIN DD-ENDOPEPTIDASE MEPH-RELATED"/>
    <property type="match status" value="1"/>
</dbReference>